<dbReference type="InterPro" id="IPR000674">
    <property type="entry name" value="Ald_Oxase/Xan_DH_a/b"/>
</dbReference>
<dbReference type="Pfam" id="PF02738">
    <property type="entry name" value="MoCoBD_1"/>
    <property type="match status" value="1"/>
</dbReference>
<dbReference type="EMBL" id="JFKE01000002">
    <property type="protein sequence ID" value="KAJ56544.1"/>
    <property type="molecule type" value="Genomic_DNA"/>
</dbReference>
<dbReference type="AlphaFoldDB" id="A0A037ZLL9"/>
<keyword evidence="2" id="KW-0560">Oxidoreductase</keyword>
<keyword evidence="5" id="KW-1185">Reference proteome</keyword>
<proteinExistence type="predicted"/>
<protein>
    <submittedName>
        <fullName evidence="4">Xanthine dehydrogenase</fullName>
    </submittedName>
</protein>
<reference evidence="4 5" key="1">
    <citation type="submission" date="2014-03" db="EMBL/GenBank/DDBJ databases">
        <title>Draft Genome Sequence of Actibacterium mucosum KCTC 23349, a Marine Alphaproteobacterium with Complex Ionic Requirements Isolated from Mediterranean Seawater at Malvarrosa Beach, Valencia, Spain.</title>
        <authorList>
            <person name="Arahal D.R."/>
            <person name="Shao Z."/>
            <person name="Lai Q."/>
            <person name="Pujalte M.J."/>
        </authorList>
    </citation>
    <scope>NUCLEOTIDE SEQUENCE [LARGE SCALE GENOMIC DNA]</scope>
    <source>
        <strain evidence="4 5">KCTC 23349</strain>
    </source>
</reference>
<dbReference type="PANTHER" id="PTHR11908:SF132">
    <property type="entry name" value="ALDEHYDE OXIDASE 1-RELATED"/>
    <property type="match status" value="1"/>
</dbReference>
<dbReference type="InterPro" id="IPR036856">
    <property type="entry name" value="Ald_Oxase/Xan_DH_a/b_sf"/>
</dbReference>
<accession>A0A037ZLL9</accession>
<dbReference type="Gene3D" id="3.90.1170.50">
    <property type="entry name" value="Aldehyde oxidase/xanthine dehydrogenase, a/b hammerhead"/>
    <property type="match status" value="1"/>
</dbReference>
<evidence type="ECO:0000313" key="4">
    <source>
        <dbReference type="EMBL" id="KAJ56544.1"/>
    </source>
</evidence>
<dbReference type="RefSeq" id="WP_035257497.1">
    <property type="nucleotide sequence ID" value="NZ_JFKE01000002.1"/>
</dbReference>
<evidence type="ECO:0000256" key="1">
    <source>
        <dbReference type="ARBA" id="ARBA00022505"/>
    </source>
</evidence>
<dbReference type="InterPro" id="IPR046867">
    <property type="entry name" value="AldOxase/xan_DH_MoCoBD2"/>
</dbReference>
<dbReference type="GO" id="GO:0005506">
    <property type="term" value="F:iron ion binding"/>
    <property type="evidence" value="ECO:0007669"/>
    <property type="project" value="InterPro"/>
</dbReference>
<dbReference type="SMART" id="SM01008">
    <property type="entry name" value="Ald_Xan_dh_C"/>
    <property type="match status" value="1"/>
</dbReference>
<dbReference type="InterPro" id="IPR037165">
    <property type="entry name" value="AldOxase/xan_DH_Mopterin-bd_sf"/>
</dbReference>
<dbReference type="Gene3D" id="3.30.365.10">
    <property type="entry name" value="Aldehyde oxidase/xanthine dehydrogenase, molybdopterin binding domain"/>
    <property type="match status" value="4"/>
</dbReference>
<name>A0A037ZLL9_9RHOB</name>
<dbReference type="PANTHER" id="PTHR11908">
    <property type="entry name" value="XANTHINE DEHYDROGENASE"/>
    <property type="match status" value="1"/>
</dbReference>
<feature type="domain" description="Aldehyde oxidase/xanthine dehydrogenase a/b hammerhead" evidence="3">
    <location>
        <begin position="20"/>
        <end position="140"/>
    </location>
</feature>
<evidence type="ECO:0000259" key="3">
    <source>
        <dbReference type="SMART" id="SM01008"/>
    </source>
</evidence>
<organism evidence="4 5">
    <name type="scientific">Actibacterium mucosum KCTC 23349</name>
    <dbReference type="NCBI Taxonomy" id="1454373"/>
    <lineage>
        <taxon>Bacteria</taxon>
        <taxon>Pseudomonadati</taxon>
        <taxon>Pseudomonadota</taxon>
        <taxon>Alphaproteobacteria</taxon>
        <taxon>Rhodobacterales</taxon>
        <taxon>Roseobacteraceae</taxon>
        <taxon>Actibacterium</taxon>
    </lineage>
</organism>
<evidence type="ECO:0000313" key="5">
    <source>
        <dbReference type="Proteomes" id="UP000026249"/>
    </source>
</evidence>
<gene>
    <name evidence="4" type="ORF">ACMU_06275</name>
</gene>
<keyword evidence="1" id="KW-0500">Molybdenum</keyword>
<sequence>MTKFGKSQTVNRVEDPRLLKGEGQYVEDSAPDGALFGWFLRSPIAHADITELDVSDARAADGVHAVITAADMEAAGVVMGLAASTIQNRDGTMGAAPERPALAKGRVRFVGEPVALILAETLEQAQDAAEMVLFDFDEIEPALSLSGEGTQIHPEAPGNIAFDWELGDAEATQAAFDSAAHVVSTDVTGNRVMAVSLEPRGMWANWDGAKLTVGYGGQGVWGLKRDLARHLSLEPEQVQVLTPDVGGGFGMKAFGYPEYIALTHAAMVLGKPVRWMADRTESMLSDNGGRALQTRAELAFDENHKVLAYRVHTRSDLGAYNSQFAQYIQSNLFARVLTGAYDVPVAHQSVQGVYTNTTQVDAYRGAGRPEAIYVLERAMDNAAKVLGVDDWELRRKNFIPVANFPYKTVSGELYDVGDFRRVLGRVEAEADRDGFAARRTASENAGKLRGMGLSYYVESILGDDNETTTLEFTDEGRVNVYVGTQSTGQGHETVYAQYVADETGIPVELVDVVQGDSDRIAHGGGTGGSRSVTVQTGANYAAVQQTIAAFTPIVADAMGVEGESVSFDDGTFRSPGSNQTPSMLDAAEMARKAGREDLLRQEASQKIDGRSFPNGAHVAEVEIDRETGQVEVVRYTVTDDFGNMLHPTLVEGQVHGGVVQGIGQAITERVVFDEDGQLLTATFMDYGMPRADNVPMMGFTTEPVPSTANMMGMKGCGEAGTVGALGAVGNAVLDALWPLGVRQADMPFTPLRVWEMMQEAGRGDAQ</sequence>
<dbReference type="SUPFAM" id="SSF54665">
    <property type="entry name" value="CO dehydrogenase molybdoprotein N-domain-like"/>
    <property type="match status" value="1"/>
</dbReference>
<dbReference type="Pfam" id="PF20256">
    <property type="entry name" value="MoCoBD_2"/>
    <property type="match status" value="1"/>
</dbReference>
<dbReference type="GO" id="GO:0016491">
    <property type="term" value="F:oxidoreductase activity"/>
    <property type="evidence" value="ECO:0007669"/>
    <property type="project" value="UniProtKB-KW"/>
</dbReference>
<evidence type="ECO:0000256" key="2">
    <source>
        <dbReference type="ARBA" id="ARBA00023002"/>
    </source>
</evidence>
<comment type="caution">
    <text evidence="4">The sequence shown here is derived from an EMBL/GenBank/DDBJ whole genome shotgun (WGS) entry which is preliminary data.</text>
</comment>
<dbReference type="Proteomes" id="UP000026249">
    <property type="component" value="Unassembled WGS sequence"/>
</dbReference>
<dbReference type="SUPFAM" id="SSF56003">
    <property type="entry name" value="Molybdenum cofactor-binding domain"/>
    <property type="match status" value="1"/>
</dbReference>
<dbReference type="InterPro" id="IPR008274">
    <property type="entry name" value="AldOxase/xan_DH_MoCoBD1"/>
</dbReference>
<dbReference type="Pfam" id="PF01315">
    <property type="entry name" value="Ald_Xan_dh_C"/>
    <property type="match status" value="1"/>
</dbReference>
<dbReference type="STRING" id="1454373.ACMU_06275"/>
<dbReference type="OrthoDB" id="9758509at2"/>
<dbReference type="InterPro" id="IPR016208">
    <property type="entry name" value="Ald_Oxase/xanthine_DH-like"/>
</dbReference>